<dbReference type="OrthoDB" id="2744793at2759"/>
<evidence type="ECO:0000313" key="2">
    <source>
        <dbReference type="EMBL" id="GLB45859.1"/>
    </source>
</evidence>
<comment type="caution">
    <text evidence="2">The sequence shown here is derived from an EMBL/GenBank/DDBJ whole genome shotgun (WGS) entry which is preliminary data.</text>
</comment>
<accession>A0A9P3Q286</accession>
<gene>
    <name evidence="2" type="ORF">LshimejAT787_3300100</name>
</gene>
<dbReference type="AlphaFoldDB" id="A0A9P3Q286"/>
<keyword evidence="1" id="KW-1133">Transmembrane helix</keyword>
<dbReference type="Proteomes" id="UP001063166">
    <property type="component" value="Unassembled WGS sequence"/>
</dbReference>
<keyword evidence="1" id="KW-0472">Membrane</keyword>
<organism evidence="2 3">
    <name type="scientific">Lyophyllum shimeji</name>
    <name type="common">Hon-shimeji</name>
    <name type="synonym">Tricholoma shimeji</name>
    <dbReference type="NCBI Taxonomy" id="47721"/>
    <lineage>
        <taxon>Eukaryota</taxon>
        <taxon>Fungi</taxon>
        <taxon>Dikarya</taxon>
        <taxon>Basidiomycota</taxon>
        <taxon>Agaricomycotina</taxon>
        <taxon>Agaricomycetes</taxon>
        <taxon>Agaricomycetidae</taxon>
        <taxon>Agaricales</taxon>
        <taxon>Tricholomatineae</taxon>
        <taxon>Lyophyllaceae</taxon>
        <taxon>Lyophyllum</taxon>
    </lineage>
</organism>
<keyword evidence="3" id="KW-1185">Reference proteome</keyword>
<keyword evidence="1" id="KW-0812">Transmembrane</keyword>
<name>A0A9P3Q286_LYOSH</name>
<protein>
    <submittedName>
        <fullName evidence="2">Uncharacterized protein</fullName>
    </submittedName>
</protein>
<dbReference type="EMBL" id="BRPK01000033">
    <property type="protein sequence ID" value="GLB45859.1"/>
    <property type="molecule type" value="Genomic_DNA"/>
</dbReference>
<sequence>MSPGERALLRAIGLALLGDFSVFTAITLLYGLAACIFALCAFTLLERGLAARSTQVLFATTLASFLLFTLRWSFVIGPLVTDIRGTMIDSAGTLDRATFLRLQEVTAAVGLLEASSAQSLVRLIIKNFLRGSRSTRRYRQIAISDAIVVWRTWVLYLEQSWIMAATSSANVVINANPTVVRAGTDTSAAQITLLLSLVLSLATNVVSTLLVLYRLWSYRRFGRKLGIDNTTTPVQRIMIVLVESGVVFCAIQIVQIPAGRICNCIGDLVRESCVLGQSACKIRHL</sequence>
<evidence type="ECO:0000256" key="1">
    <source>
        <dbReference type="SAM" id="Phobius"/>
    </source>
</evidence>
<feature type="transmembrane region" description="Helical" evidence="1">
    <location>
        <begin position="191"/>
        <end position="216"/>
    </location>
</feature>
<reference evidence="2" key="1">
    <citation type="submission" date="2022-07" db="EMBL/GenBank/DDBJ databases">
        <title>The genome of Lyophyllum shimeji provides insight into the initial evolution of ectomycorrhizal fungal genome.</title>
        <authorList>
            <person name="Kobayashi Y."/>
            <person name="Shibata T."/>
            <person name="Hirakawa H."/>
            <person name="Shigenobu S."/>
            <person name="Nishiyama T."/>
            <person name="Yamada A."/>
            <person name="Hasebe M."/>
            <person name="Kawaguchi M."/>
        </authorList>
    </citation>
    <scope>NUCLEOTIDE SEQUENCE</scope>
    <source>
        <strain evidence="2">AT787</strain>
    </source>
</reference>
<feature type="transmembrane region" description="Helical" evidence="1">
    <location>
        <begin position="20"/>
        <end position="44"/>
    </location>
</feature>
<evidence type="ECO:0000313" key="3">
    <source>
        <dbReference type="Proteomes" id="UP001063166"/>
    </source>
</evidence>
<proteinExistence type="predicted"/>
<dbReference type="PROSITE" id="PS51257">
    <property type="entry name" value="PROKAR_LIPOPROTEIN"/>
    <property type="match status" value="1"/>
</dbReference>
<feature type="transmembrane region" description="Helical" evidence="1">
    <location>
        <begin position="56"/>
        <end position="74"/>
    </location>
</feature>